<evidence type="ECO:0000313" key="2">
    <source>
        <dbReference type="Proteomes" id="UP001168098"/>
    </source>
</evidence>
<name>A0AA39DWF6_VITRO</name>
<dbReference type="InterPro" id="IPR008586">
    <property type="entry name" value="DUF868_pln"/>
</dbReference>
<dbReference type="PANTHER" id="PTHR31972:SF83">
    <property type="entry name" value="DUF868 FAMILY PROTEIN"/>
    <property type="match status" value="1"/>
</dbReference>
<protein>
    <recommendedName>
        <fullName evidence="3">DUF868 domain-containing protein</fullName>
    </recommendedName>
</protein>
<comment type="caution">
    <text evidence="1">The sequence shown here is derived from an EMBL/GenBank/DDBJ whole genome shotgun (WGS) entry which is preliminary data.</text>
</comment>
<reference evidence="1 2" key="1">
    <citation type="journal article" date="2023" name="BMC Biotechnol.">
        <title>Vitis rotundifolia cv Carlos genome sequencing.</title>
        <authorList>
            <person name="Huff M."/>
            <person name="Hulse-Kemp A."/>
            <person name="Scheffler B."/>
            <person name="Youngblood R."/>
            <person name="Simpson S."/>
            <person name="Babiker E."/>
            <person name="Staton M."/>
        </authorList>
    </citation>
    <scope>NUCLEOTIDE SEQUENCE [LARGE SCALE GENOMIC DNA]</scope>
    <source>
        <tissue evidence="1">Leaf</tissue>
    </source>
</reference>
<accession>A0AA39DWF6</accession>
<dbReference type="AlphaFoldDB" id="A0AA39DWF6"/>
<proteinExistence type="predicted"/>
<dbReference type="EMBL" id="JARBHA010000005">
    <property type="protein sequence ID" value="KAJ9700346.1"/>
    <property type="molecule type" value="Genomic_DNA"/>
</dbReference>
<evidence type="ECO:0008006" key="3">
    <source>
        <dbReference type="Google" id="ProtNLM"/>
    </source>
</evidence>
<sequence>MRDFPSCFGENGVQVADSTSSGVSRSTAQNLVTCVYSCKLGGKSCLIIITWSKNLVGQCLSVEIDDWMNQCLCKFDIKPWLFAKRKGSKSFEINSIQVDTYWDLSLAKFGSGPEPLEGFYLAVVFNGEMVLLLGDMRKEAFKKTNATPGFYNAIFVSKKEHIFGKKLYGTKAQFWDNGQNHNLSIECDTVGTDDPFLAIRIDSKMVMQVKHLRWKFRGNQTILIDGLPVEVFWDVHNWLFGPSVGNAVFMFQTCSSAEKLWSSQPFFDSSALLSPCSQNFREFKLQGSVSGVANPCLKVREAFSLHNQIKCLILLVDAR</sequence>
<organism evidence="1 2">
    <name type="scientific">Vitis rotundifolia</name>
    <name type="common">Muscadine grape</name>
    <dbReference type="NCBI Taxonomy" id="103349"/>
    <lineage>
        <taxon>Eukaryota</taxon>
        <taxon>Viridiplantae</taxon>
        <taxon>Streptophyta</taxon>
        <taxon>Embryophyta</taxon>
        <taxon>Tracheophyta</taxon>
        <taxon>Spermatophyta</taxon>
        <taxon>Magnoliopsida</taxon>
        <taxon>eudicotyledons</taxon>
        <taxon>Gunneridae</taxon>
        <taxon>Pentapetalae</taxon>
        <taxon>rosids</taxon>
        <taxon>Vitales</taxon>
        <taxon>Vitaceae</taxon>
        <taxon>Viteae</taxon>
        <taxon>Vitis</taxon>
    </lineage>
</organism>
<evidence type="ECO:0000313" key="1">
    <source>
        <dbReference type="EMBL" id="KAJ9700346.1"/>
    </source>
</evidence>
<keyword evidence="2" id="KW-1185">Reference proteome</keyword>
<gene>
    <name evidence="1" type="ORF">PVL29_005911</name>
</gene>
<dbReference type="PANTHER" id="PTHR31972">
    <property type="entry name" value="EXPRESSED PROTEIN"/>
    <property type="match status" value="1"/>
</dbReference>
<dbReference type="Pfam" id="PF05910">
    <property type="entry name" value="DUF868"/>
    <property type="match status" value="1"/>
</dbReference>
<dbReference type="Proteomes" id="UP001168098">
    <property type="component" value="Unassembled WGS sequence"/>
</dbReference>